<dbReference type="NCBIfam" id="TIGR01655">
    <property type="entry name" value="yxeA_fam"/>
    <property type="match status" value="1"/>
</dbReference>
<dbReference type="PANTHER" id="PTHR36433">
    <property type="entry name" value="HYPOTHETICAL CYTOSOLIC PROTEIN"/>
    <property type="match status" value="1"/>
</dbReference>
<evidence type="ECO:0000313" key="1">
    <source>
        <dbReference type="EMBL" id="RST99408.1"/>
    </source>
</evidence>
<reference evidence="1 2" key="1">
    <citation type="submission" date="2017-05" db="EMBL/GenBank/DDBJ databases">
        <title>Vagococcus spp. assemblies.</title>
        <authorList>
            <person name="Gulvik C.A."/>
        </authorList>
    </citation>
    <scope>NUCLEOTIDE SEQUENCE [LARGE SCALE GENOMIC DNA]</scope>
    <source>
        <strain evidence="1 2">NCFB 2497</strain>
    </source>
</reference>
<organism evidence="1 2">
    <name type="scientific">Vagococcus fluvialis</name>
    <dbReference type="NCBI Taxonomy" id="2738"/>
    <lineage>
        <taxon>Bacteria</taxon>
        <taxon>Bacillati</taxon>
        <taxon>Bacillota</taxon>
        <taxon>Bacilli</taxon>
        <taxon>Lactobacillales</taxon>
        <taxon>Enterococcaceae</taxon>
        <taxon>Vagococcus</taxon>
    </lineage>
</organism>
<dbReference type="RefSeq" id="WP_114290449.1">
    <property type="nucleotide sequence ID" value="NZ_CP081459.1"/>
</dbReference>
<dbReference type="InterPro" id="IPR006542">
    <property type="entry name" value="DUF1093"/>
</dbReference>
<dbReference type="Proteomes" id="UP000288197">
    <property type="component" value="Unassembled WGS sequence"/>
</dbReference>
<proteinExistence type="predicted"/>
<name>A0A429ZZH3_9ENTE</name>
<accession>A0A429ZZH3</accession>
<dbReference type="Gene3D" id="2.40.50.480">
    <property type="match status" value="1"/>
</dbReference>
<dbReference type="Pfam" id="PF06486">
    <property type="entry name" value="DUF1093"/>
    <property type="match status" value="1"/>
</dbReference>
<gene>
    <name evidence="1" type="ORF">CBF32_11735</name>
</gene>
<keyword evidence="2" id="KW-1185">Reference proteome</keyword>
<dbReference type="SUPFAM" id="SSF159121">
    <property type="entry name" value="BC4932-like"/>
    <property type="match status" value="1"/>
</dbReference>
<evidence type="ECO:0008006" key="3">
    <source>
        <dbReference type="Google" id="ProtNLM"/>
    </source>
</evidence>
<dbReference type="InterPro" id="IPR036166">
    <property type="entry name" value="YxeA-like_sf"/>
</dbReference>
<sequence length="134" mass="15047">MKIEMKKFILGMITLGLLAVGTPIVGSMVIKDSKQTSDNDLAQVFDRFNILIKEEPSYVVTDSSKAVKQNPGGYMYHQEVISESGKAYDISYYAGHELKEGAILKLDTKGRYVETWEEVSKENVPQKVLDKLNI</sequence>
<dbReference type="EMBL" id="NGJX01000015">
    <property type="protein sequence ID" value="RST99408.1"/>
    <property type="molecule type" value="Genomic_DNA"/>
</dbReference>
<evidence type="ECO:0000313" key="2">
    <source>
        <dbReference type="Proteomes" id="UP000288197"/>
    </source>
</evidence>
<protein>
    <recommendedName>
        <fullName evidence="3">YxeA family protein</fullName>
    </recommendedName>
</protein>
<dbReference type="OrthoDB" id="2243114at2"/>
<comment type="caution">
    <text evidence="1">The sequence shown here is derived from an EMBL/GenBank/DDBJ whole genome shotgun (WGS) entry which is preliminary data.</text>
</comment>
<dbReference type="PANTHER" id="PTHR36433:SF2">
    <property type="entry name" value="YXEA FAMILY PROTEIN"/>
    <property type="match status" value="1"/>
</dbReference>
<dbReference type="AlphaFoldDB" id="A0A429ZZH3"/>